<dbReference type="AlphaFoldDB" id="A0ABD3MFR5"/>
<organism evidence="7 8">
    <name type="scientific">Discostella pseudostelligera</name>
    <dbReference type="NCBI Taxonomy" id="259834"/>
    <lineage>
        <taxon>Eukaryota</taxon>
        <taxon>Sar</taxon>
        <taxon>Stramenopiles</taxon>
        <taxon>Ochrophyta</taxon>
        <taxon>Bacillariophyta</taxon>
        <taxon>Coscinodiscophyceae</taxon>
        <taxon>Thalassiosirophycidae</taxon>
        <taxon>Stephanodiscales</taxon>
        <taxon>Stephanodiscaceae</taxon>
        <taxon>Discostella</taxon>
    </lineage>
</organism>
<dbReference type="InterPro" id="IPR014729">
    <property type="entry name" value="Rossmann-like_a/b/a_fold"/>
</dbReference>
<evidence type="ECO:0000256" key="1">
    <source>
        <dbReference type="ARBA" id="ARBA00012089"/>
    </source>
</evidence>
<evidence type="ECO:0000256" key="2">
    <source>
        <dbReference type="ARBA" id="ARBA00018426"/>
    </source>
</evidence>
<dbReference type="PANTHER" id="PTHR12196">
    <property type="entry name" value="DOMAIN OF UNKNOWN FUNCTION 71 DUF71 -CONTAINING PROTEIN"/>
    <property type="match status" value="1"/>
</dbReference>
<evidence type="ECO:0000259" key="6">
    <source>
        <dbReference type="Pfam" id="PF01902"/>
    </source>
</evidence>
<dbReference type="InterPro" id="IPR030662">
    <property type="entry name" value="DPH6/MJ0570"/>
</dbReference>
<reference evidence="7 8" key="1">
    <citation type="submission" date="2024-10" db="EMBL/GenBank/DDBJ databases">
        <title>Updated reference genomes for cyclostephanoid diatoms.</title>
        <authorList>
            <person name="Roberts W.R."/>
            <person name="Alverson A.J."/>
        </authorList>
    </citation>
    <scope>NUCLEOTIDE SEQUENCE [LARGE SCALE GENOMIC DNA]</scope>
    <source>
        <strain evidence="7 8">AJA232-27</strain>
    </source>
</reference>
<dbReference type="GO" id="GO:0017178">
    <property type="term" value="F:diphthine-ammonia ligase activity"/>
    <property type="evidence" value="ECO:0007669"/>
    <property type="project" value="UniProtKB-EC"/>
</dbReference>
<gene>
    <name evidence="7" type="ORF">ACHAWU_007857</name>
</gene>
<dbReference type="Pfam" id="PF01902">
    <property type="entry name" value="Diphthami_syn_2"/>
    <property type="match status" value="1"/>
</dbReference>
<dbReference type="Gene3D" id="3.30.1330.40">
    <property type="entry name" value="RutC-like"/>
    <property type="match status" value="2"/>
</dbReference>
<dbReference type="SUPFAM" id="SSF55298">
    <property type="entry name" value="YjgF-like"/>
    <property type="match status" value="2"/>
</dbReference>
<dbReference type="InterPro" id="IPR035959">
    <property type="entry name" value="RutC-like_sf"/>
</dbReference>
<dbReference type="CDD" id="cd01994">
    <property type="entry name" value="AANH_PF0828-like"/>
    <property type="match status" value="1"/>
</dbReference>
<name>A0ABD3MFR5_9STRA</name>
<dbReference type="Gene3D" id="3.40.50.620">
    <property type="entry name" value="HUPs"/>
    <property type="match status" value="1"/>
</dbReference>
<keyword evidence="8" id="KW-1185">Reference proteome</keyword>
<evidence type="ECO:0000313" key="7">
    <source>
        <dbReference type="EMBL" id="KAL3760791.1"/>
    </source>
</evidence>
<accession>A0ABD3MFR5</accession>
<feature type="domain" description="Diphthamide synthase" evidence="6">
    <location>
        <begin position="1"/>
        <end position="247"/>
    </location>
</feature>
<dbReference type="SUPFAM" id="SSF52402">
    <property type="entry name" value="Adenine nucleotide alpha hydrolases-like"/>
    <property type="match status" value="1"/>
</dbReference>
<dbReference type="PANTHER" id="PTHR12196:SF2">
    <property type="entry name" value="DIPHTHINE--AMMONIA LIGASE"/>
    <property type="match status" value="1"/>
</dbReference>
<evidence type="ECO:0000256" key="5">
    <source>
        <dbReference type="ARBA" id="ARBA00048108"/>
    </source>
</evidence>
<sequence>MKFIALVSGGKDSIYATLQAIENGHELVCCAHLAPPPANKLDDESYMYQTAGSEAVRFQVEECMGVPFYVQEIHGRSKNTALVYDNNSDKADGSSSDGDEVEDLYLLLKAIQSQHPDVSAVSSGAILSTYQRTRIEHVCSRLNLTSLSYLWRLSSQRELLDSILDDGVIDAVLVRVACPPGLMPYRHLGKSLRELRDKGVLDQLNDRYGMNPAGEGGEYETLVLDCPKLFKLGRLVLEETEVVCDESDDGVGILKILKCSVMKKNSTTDSPHETTEFGLESSQRNVAELVQKARDDTPIATTDAPTQSIPSEISSQIHQAMNLPTVRVMKGGLCHISALLSPIASNQLNDESSAAVQEFLVIQQMLQTVLSGLFPGDEPPTSPQDILYVHLYLSEMSHFVKINQYYRQFFGTHLPPSRACVAVGKGALPGGRRVMMDCIIQRGSGAYLRNGSIVGSDDKCDTYLKKELQNKHSFLRRVLHVQSISNWAPVCIGPYSQANSLRSSLVFLAGMIGLVPQNMTLIKPTSSDLSSFEVQLYQSWRNAAAVLDGLEDGGGKLDDCLGGLVYVSIGALDSMLASSEEDEEVTSKWQRLWKIAFSISRHAISTNADFVMGSIDGIAANNPRTAADPNLYDEDGVLYGGYEDEETWREMTGAISSPPKTSDDSEVPLLMVCLPELPANADAEVELILASRRAASCLDVFTGSLASSSVQHSDRDPTTLDLNQGILWDTGYDHTNPRTSIEQLTSCVEISSIARFVGRGCACVSTVIAKLIPCNNSLASGANDACINLEDVLCRMIDASINNAKGENEMSSLFTIDEVLNVRLYYISATVSRRKNSSSFEIEMKDDGSSLRTQLHSVLQLKSKQYHDKSNVHRKSSSVNVPAYTVVPVLGMQLSCEKDCGTPIMAMQVTLADMTRMETEIWVRHNRQYGYDK</sequence>
<dbReference type="FunFam" id="3.40.50.620:FF:000145">
    <property type="entry name" value="ATP-binding domain containing protein"/>
    <property type="match status" value="1"/>
</dbReference>
<protein>
    <recommendedName>
        <fullName evidence="2">Diphthine--ammonia ligase</fullName>
        <ecNumber evidence="1">6.3.1.14</ecNumber>
    </recommendedName>
    <alternativeName>
        <fullName evidence="3">Diphthamide synthase</fullName>
    </alternativeName>
    <alternativeName>
        <fullName evidence="4">Diphthamide synthetase</fullName>
    </alternativeName>
</protein>
<evidence type="ECO:0000256" key="3">
    <source>
        <dbReference type="ARBA" id="ARBA00029814"/>
    </source>
</evidence>
<comment type="catalytic activity">
    <reaction evidence="5">
        <text>diphthine-[translation elongation factor 2] + NH4(+) + ATP = diphthamide-[translation elongation factor 2] + AMP + diphosphate + H(+)</text>
        <dbReference type="Rhea" id="RHEA:19753"/>
        <dbReference type="Rhea" id="RHEA-COMP:10172"/>
        <dbReference type="Rhea" id="RHEA-COMP:10174"/>
        <dbReference type="ChEBI" id="CHEBI:15378"/>
        <dbReference type="ChEBI" id="CHEBI:16692"/>
        <dbReference type="ChEBI" id="CHEBI:28938"/>
        <dbReference type="ChEBI" id="CHEBI:30616"/>
        <dbReference type="ChEBI" id="CHEBI:33019"/>
        <dbReference type="ChEBI" id="CHEBI:82696"/>
        <dbReference type="ChEBI" id="CHEBI:456215"/>
        <dbReference type="EC" id="6.3.1.14"/>
    </reaction>
</comment>
<evidence type="ECO:0000313" key="8">
    <source>
        <dbReference type="Proteomes" id="UP001530293"/>
    </source>
</evidence>
<evidence type="ECO:0000256" key="4">
    <source>
        <dbReference type="ARBA" id="ARBA00031552"/>
    </source>
</evidence>
<dbReference type="NCBIfam" id="TIGR00290">
    <property type="entry name" value="MJ0570_dom"/>
    <property type="match status" value="1"/>
</dbReference>
<dbReference type="EMBL" id="JALLBG020000171">
    <property type="protein sequence ID" value="KAL3760791.1"/>
    <property type="molecule type" value="Genomic_DNA"/>
</dbReference>
<dbReference type="Proteomes" id="UP001530293">
    <property type="component" value="Unassembled WGS sequence"/>
</dbReference>
<dbReference type="EC" id="6.3.1.14" evidence="1"/>
<comment type="caution">
    <text evidence="7">The sequence shown here is derived from an EMBL/GenBank/DDBJ whole genome shotgun (WGS) entry which is preliminary data.</text>
</comment>
<dbReference type="Gene3D" id="3.90.1490.10">
    <property type="entry name" value="putative n-type atp pyrophosphatase, domain 2"/>
    <property type="match status" value="1"/>
</dbReference>
<dbReference type="InterPro" id="IPR002761">
    <property type="entry name" value="Diphthami_syn_dom"/>
</dbReference>
<proteinExistence type="predicted"/>